<feature type="compositionally biased region" description="Low complexity" evidence="10">
    <location>
        <begin position="304"/>
        <end position="313"/>
    </location>
</feature>
<dbReference type="GO" id="GO:0005737">
    <property type="term" value="C:cytoplasm"/>
    <property type="evidence" value="ECO:0007669"/>
    <property type="project" value="UniProtKB-SubCell"/>
</dbReference>
<feature type="region of interest" description="Disordered" evidence="10">
    <location>
        <begin position="717"/>
        <end position="886"/>
    </location>
</feature>
<evidence type="ECO:0000256" key="5">
    <source>
        <dbReference type="ARBA" id="ARBA00022737"/>
    </source>
</evidence>
<organism evidence="12 13">
    <name type="scientific">Schizophyllum amplum</name>
    <dbReference type="NCBI Taxonomy" id="97359"/>
    <lineage>
        <taxon>Eukaryota</taxon>
        <taxon>Fungi</taxon>
        <taxon>Dikarya</taxon>
        <taxon>Basidiomycota</taxon>
        <taxon>Agaricomycotina</taxon>
        <taxon>Agaricomycetes</taxon>
        <taxon>Agaricomycetidae</taxon>
        <taxon>Agaricales</taxon>
        <taxon>Schizophyllaceae</taxon>
        <taxon>Schizophyllum</taxon>
    </lineage>
</organism>
<dbReference type="FunFam" id="2.10.110.10:FF:000008">
    <property type="entry name" value="Paxillin isoform 1"/>
    <property type="match status" value="1"/>
</dbReference>
<evidence type="ECO:0000256" key="4">
    <source>
        <dbReference type="ARBA" id="ARBA00022723"/>
    </source>
</evidence>
<dbReference type="SUPFAM" id="SSF57716">
    <property type="entry name" value="Glucocorticoid receptor-like (DNA-binding domain)"/>
    <property type="match status" value="4"/>
</dbReference>
<dbReference type="GO" id="GO:0003712">
    <property type="term" value="F:transcription coregulator activity"/>
    <property type="evidence" value="ECO:0007669"/>
    <property type="project" value="TreeGrafter"/>
</dbReference>
<feature type="compositionally biased region" description="Low complexity" evidence="10">
    <location>
        <begin position="22"/>
        <end position="77"/>
    </location>
</feature>
<keyword evidence="4 9" id="KW-0479">Metal-binding</keyword>
<dbReference type="PANTHER" id="PTHR24205:SF16">
    <property type="entry name" value="GH01042P-RELATED"/>
    <property type="match status" value="1"/>
</dbReference>
<evidence type="ECO:0000313" key="13">
    <source>
        <dbReference type="Proteomes" id="UP000320762"/>
    </source>
</evidence>
<feature type="compositionally biased region" description="Polar residues" evidence="10">
    <location>
        <begin position="263"/>
        <end position="273"/>
    </location>
</feature>
<comment type="caution">
    <text evidence="12">The sequence shown here is derived from an EMBL/GenBank/DDBJ whole genome shotgun (WGS) entry which is preliminary data.</text>
</comment>
<dbReference type="Proteomes" id="UP000320762">
    <property type="component" value="Unassembled WGS sequence"/>
</dbReference>
<feature type="compositionally biased region" description="Polar residues" evidence="10">
    <location>
        <begin position="139"/>
        <end position="157"/>
    </location>
</feature>
<dbReference type="GO" id="GO:0005634">
    <property type="term" value="C:nucleus"/>
    <property type="evidence" value="ECO:0007669"/>
    <property type="project" value="TreeGrafter"/>
</dbReference>
<evidence type="ECO:0000259" key="11">
    <source>
        <dbReference type="PROSITE" id="PS50023"/>
    </source>
</evidence>
<name>A0A550CFZ2_9AGAR</name>
<evidence type="ECO:0000313" key="12">
    <source>
        <dbReference type="EMBL" id="TRM63596.1"/>
    </source>
</evidence>
<dbReference type="GO" id="GO:0030695">
    <property type="term" value="F:GTPase regulator activity"/>
    <property type="evidence" value="ECO:0007669"/>
    <property type="project" value="UniProtKB-ARBA"/>
</dbReference>
<dbReference type="SMART" id="SM00132">
    <property type="entry name" value="LIM"/>
    <property type="match status" value="3"/>
</dbReference>
<evidence type="ECO:0000256" key="7">
    <source>
        <dbReference type="ARBA" id="ARBA00022949"/>
    </source>
</evidence>
<dbReference type="PANTHER" id="PTHR24205">
    <property type="entry name" value="FOUR AND A HALF LIM DOMAINS PROTEIN"/>
    <property type="match status" value="1"/>
</dbReference>
<feature type="domain" description="LIM zinc-binding" evidence="11">
    <location>
        <begin position="1114"/>
        <end position="1175"/>
    </location>
</feature>
<proteinExistence type="predicted"/>
<feature type="compositionally biased region" description="Low complexity" evidence="10">
    <location>
        <begin position="96"/>
        <end position="109"/>
    </location>
</feature>
<keyword evidence="5" id="KW-0677">Repeat</keyword>
<evidence type="ECO:0000256" key="8">
    <source>
        <dbReference type="ARBA" id="ARBA00023038"/>
    </source>
</evidence>
<protein>
    <recommendedName>
        <fullName evidence="11">LIM zinc-binding domain-containing protein</fullName>
    </recommendedName>
</protein>
<comment type="subcellular location">
    <subcellularLocation>
        <location evidence="1">Cell junction</location>
    </subcellularLocation>
    <subcellularLocation>
        <location evidence="2">Cytoplasm</location>
    </subcellularLocation>
</comment>
<feature type="compositionally biased region" description="Acidic residues" evidence="10">
    <location>
        <begin position="593"/>
        <end position="611"/>
    </location>
</feature>
<dbReference type="InterPro" id="IPR001781">
    <property type="entry name" value="Znf_LIM"/>
</dbReference>
<keyword evidence="8 9" id="KW-0440">LIM domain</keyword>
<sequence>MSQTQGFYTAQQRAPARAFVLQRSPSAQQQQQQPAAYAHPQQGYDPGMYQQQQQPPQQPPQNTFQQRVQQQQARPQQYAHPVQRQPTYAPPAGNRQPQYAQGYGQPQQGVNNVQRTPFSPQQYAGAPSQSYGAQRPPAGQSNGYGYSQPATPVSSITPAPAQAQRPHHGYSQSTPAVPLSSQLSYQRRPPISPSAIQASQAPSSIAQPQTPAPSQVPQTPQGRPLPAPRRADSLPPVAQPTSSFGTPMQRPPATVQNRHMFPPTQSQQRQMSISPIPMAAARSMPDPSHQMSRSSSPAPPPSSASPSRAGSRPLPVPTPSPSRAKHQSLDMSRLPSVNGLPKSSFDGIPRHPPSMSRAPSPGAPSGAPEASSSQMSRAASRSPSPTKASSNPVRPFPPALPPRQSPTKETSVPSVLSRFPKPPLPPRQSPTKTDTESSFRRRASPPKFDLTSTTPPPDKPGSPTKFVPLWKQRQRTFAPPPTSNGPSSQLSQSASQPSQAASQPSQFTSHPSQFASQLSQFPSPPSHPSSQASQSSSRSQFSHSSQLSSHTSQFSQQSQHARSPASSSRPLPAPRATSSYAQSERSASPMYSSEEDEEEDDEDEESEDLENEPPSPGYGIRDLPRTNSQAPPLEDYEYDYLVKQGSAPAIPERGRLPQPPGMPRSLPGSAFGSMPKPPEMTRMAASAATGDTASMTLRFAALGMDDAPQPQQPIIQEQQPITRTHQPVSRSQPPVSRTQPPTMQMQQPMVPVQQTMSQVQPVSHAQRSMMQMQASSSSRSRSSSPAKRAPREWEDLDDAPPPPARVLPQPHSPQITTHRPLAFRRTPPASSSTSAMKVESPSPRDGRNALPQINLPIEEDDERAPSTRVSPAINVEPPSISVNAPPSMSFSSPPSISVNAPSINVDPPSIAVSSVPGINVSGPAPPNPAMMPVIILGGEVGDEQPTPRKPHPKNLPPVIRKGGLACGGCGGAIIGRIVNAMGVRWHPGCFRCTVCDELLEHVSSYEKDGRPYCHLDYHENFAPRCYTCKTAIVEERFISLDDPALGKRNYHEQHFFCAECGDPFLTLSGGLPTTRVGELSVSGDGEFDSGEGVGFTVFRGHPYCENCHVRLRMPKCKRCKKSIRDHTPAVEALGGKWCYECFVCAGCDRPFEDPSFFQRDEQPYCEHCYMVLLRNDL</sequence>
<feature type="compositionally biased region" description="Low complexity" evidence="10">
    <location>
        <begin position="193"/>
        <end position="215"/>
    </location>
</feature>
<dbReference type="Pfam" id="PF00412">
    <property type="entry name" value="LIM"/>
    <property type="match status" value="2"/>
</dbReference>
<evidence type="ECO:0000256" key="9">
    <source>
        <dbReference type="PROSITE-ProRule" id="PRU00125"/>
    </source>
</evidence>
<feature type="compositionally biased region" description="Low complexity" evidence="10">
    <location>
        <begin position="353"/>
        <end position="393"/>
    </location>
</feature>
<gene>
    <name evidence="12" type="ORF">BD626DRAFT_457026</name>
</gene>
<dbReference type="STRING" id="97359.A0A550CFZ2"/>
<dbReference type="AlphaFoldDB" id="A0A550CFZ2"/>
<feature type="compositionally biased region" description="Polar residues" evidence="10">
    <location>
        <begin position="722"/>
        <end position="737"/>
    </location>
</feature>
<dbReference type="OrthoDB" id="15567at2759"/>
<dbReference type="PROSITE" id="PS00478">
    <property type="entry name" value="LIM_DOMAIN_1"/>
    <property type="match status" value="1"/>
</dbReference>
<feature type="compositionally biased region" description="Pro residues" evidence="10">
    <location>
        <begin position="394"/>
        <end position="404"/>
    </location>
</feature>
<feature type="compositionally biased region" description="Polar residues" evidence="10">
    <location>
        <begin position="1"/>
        <end position="12"/>
    </location>
</feature>
<keyword evidence="7" id="KW-0965">Cell junction</keyword>
<evidence type="ECO:0000256" key="1">
    <source>
        <dbReference type="ARBA" id="ARBA00004282"/>
    </source>
</evidence>
<keyword evidence="3" id="KW-0963">Cytoplasm</keyword>
<feature type="compositionally biased region" description="Polar residues" evidence="10">
    <location>
        <begin position="110"/>
        <end position="132"/>
    </location>
</feature>
<dbReference type="EMBL" id="VDMD01000009">
    <property type="protein sequence ID" value="TRM63596.1"/>
    <property type="molecule type" value="Genomic_DNA"/>
</dbReference>
<reference evidence="12 13" key="1">
    <citation type="journal article" date="2019" name="New Phytol.">
        <title>Comparative genomics reveals unique wood-decay strategies and fruiting body development in the Schizophyllaceae.</title>
        <authorList>
            <person name="Almasi E."/>
            <person name="Sahu N."/>
            <person name="Krizsan K."/>
            <person name="Balint B."/>
            <person name="Kovacs G.M."/>
            <person name="Kiss B."/>
            <person name="Cseklye J."/>
            <person name="Drula E."/>
            <person name="Henrissat B."/>
            <person name="Nagy I."/>
            <person name="Chovatia M."/>
            <person name="Adam C."/>
            <person name="LaButti K."/>
            <person name="Lipzen A."/>
            <person name="Riley R."/>
            <person name="Grigoriev I.V."/>
            <person name="Nagy L.G."/>
        </authorList>
    </citation>
    <scope>NUCLEOTIDE SEQUENCE [LARGE SCALE GENOMIC DNA]</scope>
    <source>
        <strain evidence="12 13">NL-1724</strain>
    </source>
</reference>
<evidence type="ECO:0000256" key="2">
    <source>
        <dbReference type="ARBA" id="ARBA00004496"/>
    </source>
</evidence>
<feature type="compositionally biased region" description="Low complexity" evidence="10">
    <location>
        <begin position="738"/>
        <end position="784"/>
    </location>
</feature>
<feature type="compositionally biased region" description="Polar residues" evidence="10">
    <location>
        <begin position="580"/>
        <end position="591"/>
    </location>
</feature>
<feature type="domain" description="LIM zinc-binding" evidence="11">
    <location>
        <begin position="964"/>
        <end position="1023"/>
    </location>
</feature>
<dbReference type="GO" id="GO:0046872">
    <property type="term" value="F:metal ion binding"/>
    <property type="evidence" value="ECO:0007669"/>
    <property type="project" value="UniProtKB-KW"/>
</dbReference>
<evidence type="ECO:0000256" key="6">
    <source>
        <dbReference type="ARBA" id="ARBA00022833"/>
    </source>
</evidence>
<feature type="compositionally biased region" description="Low complexity" evidence="10">
    <location>
        <begin position="486"/>
        <end position="521"/>
    </location>
</feature>
<dbReference type="Gene3D" id="2.10.110.10">
    <property type="entry name" value="Cysteine Rich Protein"/>
    <property type="match status" value="3"/>
</dbReference>
<dbReference type="PROSITE" id="PS50023">
    <property type="entry name" value="LIM_DOMAIN_2"/>
    <property type="match status" value="2"/>
</dbReference>
<feature type="region of interest" description="Disordered" evidence="10">
    <location>
        <begin position="1"/>
        <end position="688"/>
    </location>
</feature>
<accession>A0A550CFZ2</accession>
<evidence type="ECO:0000256" key="3">
    <source>
        <dbReference type="ARBA" id="ARBA00022490"/>
    </source>
</evidence>
<feature type="compositionally biased region" description="Low complexity" evidence="10">
    <location>
        <begin position="528"/>
        <end position="579"/>
    </location>
</feature>
<dbReference type="CDD" id="cd08368">
    <property type="entry name" value="LIM"/>
    <property type="match status" value="3"/>
</dbReference>
<keyword evidence="13" id="KW-1185">Reference proteome</keyword>
<evidence type="ECO:0000256" key="10">
    <source>
        <dbReference type="SAM" id="MobiDB-lite"/>
    </source>
</evidence>
<keyword evidence="6 9" id="KW-0862">Zinc</keyword>
<feature type="compositionally biased region" description="Polar residues" evidence="10">
    <location>
        <begin position="170"/>
        <end position="185"/>
    </location>
</feature>